<dbReference type="OrthoDB" id="5289249at2759"/>
<comment type="caution">
    <text evidence="3">The sequence shown here is derived from an EMBL/GenBank/DDBJ whole genome shotgun (WGS) entry which is preliminary data.</text>
</comment>
<protein>
    <recommendedName>
        <fullName evidence="2">DUF7330 domain-containing protein</fullName>
    </recommendedName>
</protein>
<reference evidence="3 4" key="1">
    <citation type="submission" date="2019-02" db="EMBL/GenBank/DDBJ databases">
        <title>Genome sequencing of the rare red list fungi Hericium alpestre (H. flagellum).</title>
        <authorList>
            <person name="Buettner E."/>
            <person name="Kellner H."/>
        </authorList>
    </citation>
    <scope>NUCLEOTIDE SEQUENCE [LARGE SCALE GENOMIC DNA]</scope>
    <source>
        <strain evidence="3 4">DSM 108284</strain>
    </source>
</reference>
<sequence length="185" mass="19969">MIITEEQGKEKTDVAGDAPDRPANARAEQDHPPPPYSPGASGATPEASMPNLQATNYAHVNRKHAPIRGHSAQLTLPRSFRGKLILHTVYGRIALSKGLEKVTAVLWEVDGTRVCFVGDRPAKWKNTLTNDGDELYDGGQIGEGEDVDEAWVGTRDGAVSVRFEGEPEPDKVQGVLGSVMKIFGL</sequence>
<proteinExistence type="predicted"/>
<evidence type="ECO:0000256" key="1">
    <source>
        <dbReference type="SAM" id="MobiDB-lite"/>
    </source>
</evidence>
<gene>
    <name evidence="3" type="ORF">EWM64_g4049</name>
</gene>
<keyword evidence="4" id="KW-1185">Reference proteome</keyword>
<dbReference type="Pfam" id="PF24016">
    <property type="entry name" value="DUF7330"/>
    <property type="match status" value="1"/>
</dbReference>
<evidence type="ECO:0000259" key="2">
    <source>
        <dbReference type="Pfam" id="PF24016"/>
    </source>
</evidence>
<dbReference type="InterPro" id="IPR055754">
    <property type="entry name" value="DUF7330"/>
</dbReference>
<feature type="compositionally biased region" description="Basic and acidic residues" evidence="1">
    <location>
        <begin position="1"/>
        <end position="20"/>
    </location>
</feature>
<evidence type="ECO:0000313" key="3">
    <source>
        <dbReference type="EMBL" id="TFY79969.1"/>
    </source>
</evidence>
<accession>A0A4Z0A273</accession>
<feature type="domain" description="DUF7330" evidence="2">
    <location>
        <begin position="71"/>
        <end position="135"/>
    </location>
</feature>
<feature type="region of interest" description="Disordered" evidence="1">
    <location>
        <begin position="1"/>
        <end position="49"/>
    </location>
</feature>
<dbReference type="Proteomes" id="UP000298061">
    <property type="component" value="Unassembled WGS sequence"/>
</dbReference>
<name>A0A4Z0A273_9AGAM</name>
<organism evidence="3 4">
    <name type="scientific">Hericium alpestre</name>
    <dbReference type="NCBI Taxonomy" id="135208"/>
    <lineage>
        <taxon>Eukaryota</taxon>
        <taxon>Fungi</taxon>
        <taxon>Dikarya</taxon>
        <taxon>Basidiomycota</taxon>
        <taxon>Agaricomycotina</taxon>
        <taxon>Agaricomycetes</taxon>
        <taxon>Russulales</taxon>
        <taxon>Hericiaceae</taxon>
        <taxon>Hericium</taxon>
    </lineage>
</organism>
<evidence type="ECO:0000313" key="4">
    <source>
        <dbReference type="Proteomes" id="UP000298061"/>
    </source>
</evidence>
<dbReference type="EMBL" id="SFCI01000411">
    <property type="protein sequence ID" value="TFY79969.1"/>
    <property type="molecule type" value="Genomic_DNA"/>
</dbReference>
<dbReference type="AlphaFoldDB" id="A0A4Z0A273"/>